<name>A0ABX0H508_9BACT</name>
<gene>
    <name evidence="2" type="ORF">G9Q97_06780</name>
</gene>
<protein>
    <submittedName>
        <fullName evidence="2">Uncharacterized protein</fullName>
    </submittedName>
</protein>
<dbReference type="RefSeq" id="WP_166144450.1">
    <property type="nucleotide sequence ID" value="NZ_JAANYN010000002.1"/>
</dbReference>
<evidence type="ECO:0000313" key="3">
    <source>
        <dbReference type="Proteomes" id="UP000649799"/>
    </source>
</evidence>
<comment type="caution">
    <text evidence="2">The sequence shown here is derived from an EMBL/GenBank/DDBJ whole genome shotgun (WGS) entry which is preliminary data.</text>
</comment>
<keyword evidence="3" id="KW-1185">Reference proteome</keyword>
<reference evidence="2 3" key="1">
    <citation type="submission" date="2020-03" db="EMBL/GenBank/DDBJ databases">
        <title>Cyclobacterium plantarum sp. nov., a marine bacterium isolated from a coastal-marine wetland.</title>
        <authorList>
            <person name="Sanchez-Porro C."/>
            <person name="Ventosa A."/>
            <person name="Amoozegar M."/>
        </authorList>
    </citation>
    <scope>NUCLEOTIDE SEQUENCE [LARGE SCALE GENOMIC DNA]</scope>
    <source>
        <strain evidence="2 3">GBPx2</strain>
    </source>
</reference>
<dbReference type="EMBL" id="JAANYN010000002">
    <property type="protein sequence ID" value="NHE56515.1"/>
    <property type="molecule type" value="Genomic_DNA"/>
</dbReference>
<dbReference type="Proteomes" id="UP000649799">
    <property type="component" value="Unassembled WGS sequence"/>
</dbReference>
<sequence length="94" mass="10635">MVEVFKTNVNNPKNAKVLVGIIHRHFPAYSANFDLEDCDNILRVECTGTQPDAVCIIEALERRGYHAEVLVDNMGNPEDANNFDDHSYRNKTLS</sequence>
<accession>A0ABX0H508</accession>
<evidence type="ECO:0000313" key="2">
    <source>
        <dbReference type="EMBL" id="NHE56515.1"/>
    </source>
</evidence>
<evidence type="ECO:0000256" key="1">
    <source>
        <dbReference type="SAM" id="MobiDB-lite"/>
    </source>
</evidence>
<proteinExistence type="predicted"/>
<organism evidence="2 3">
    <name type="scientific">Cyclobacterium plantarum</name>
    <dbReference type="NCBI Taxonomy" id="2716263"/>
    <lineage>
        <taxon>Bacteria</taxon>
        <taxon>Pseudomonadati</taxon>
        <taxon>Bacteroidota</taxon>
        <taxon>Cytophagia</taxon>
        <taxon>Cytophagales</taxon>
        <taxon>Cyclobacteriaceae</taxon>
        <taxon>Cyclobacterium</taxon>
    </lineage>
</organism>
<feature type="region of interest" description="Disordered" evidence="1">
    <location>
        <begin position="75"/>
        <end position="94"/>
    </location>
</feature>